<evidence type="ECO:0000313" key="3">
    <source>
        <dbReference type="EMBL" id="ETO69924.1"/>
    </source>
</evidence>
<comment type="caution">
    <text evidence="3">The sequence shown here is derived from an EMBL/GenBank/DDBJ whole genome shotgun (WGS) entry which is preliminary data.</text>
</comment>
<reference evidence="3 4" key="1">
    <citation type="submission" date="2013-11" db="EMBL/GenBank/DDBJ databases">
        <title>The Genome Sequence of Phytophthora parasitica P1976.</title>
        <authorList>
            <consortium name="The Broad Institute Genomics Platform"/>
            <person name="Russ C."/>
            <person name="Tyler B."/>
            <person name="Panabieres F."/>
            <person name="Shan W."/>
            <person name="Tripathy S."/>
            <person name="Grunwald N."/>
            <person name="Machado M."/>
            <person name="Johnson C.S."/>
            <person name="Walker B."/>
            <person name="Young S."/>
            <person name="Zeng Q."/>
            <person name="Gargeya S."/>
            <person name="Fitzgerald M."/>
            <person name="Haas B."/>
            <person name="Abouelleil A."/>
            <person name="Allen A.W."/>
            <person name="Alvarado L."/>
            <person name="Arachchi H.M."/>
            <person name="Berlin A.M."/>
            <person name="Chapman S.B."/>
            <person name="Gainer-Dewar J."/>
            <person name="Goldberg J."/>
            <person name="Griggs A."/>
            <person name="Gujja S."/>
            <person name="Hansen M."/>
            <person name="Howarth C."/>
            <person name="Imamovic A."/>
            <person name="Ireland A."/>
            <person name="Larimer J."/>
            <person name="McCowan C."/>
            <person name="Murphy C."/>
            <person name="Pearson M."/>
            <person name="Poon T.W."/>
            <person name="Priest M."/>
            <person name="Roberts A."/>
            <person name="Saif S."/>
            <person name="Shea T."/>
            <person name="Sisk P."/>
            <person name="Sykes S."/>
            <person name="Wortman J."/>
            <person name="Nusbaum C."/>
            <person name="Birren B."/>
        </authorList>
    </citation>
    <scope>NUCLEOTIDE SEQUENCE [LARGE SCALE GENOMIC DNA]</scope>
    <source>
        <strain evidence="3 4">P1976</strain>
    </source>
</reference>
<evidence type="ECO:0000256" key="2">
    <source>
        <dbReference type="SAM" id="MobiDB-lite"/>
    </source>
</evidence>
<dbReference type="AlphaFoldDB" id="A0A080ZTG3"/>
<proteinExistence type="predicted"/>
<protein>
    <submittedName>
        <fullName evidence="3">Uncharacterized protein</fullName>
    </submittedName>
</protein>
<feature type="region of interest" description="Disordered" evidence="2">
    <location>
        <begin position="64"/>
        <end position="99"/>
    </location>
</feature>
<organism evidence="3 4">
    <name type="scientific">Phytophthora nicotianae P1976</name>
    <dbReference type="NCBI Taxonomy" id="1317066"/>
    <lineage>
        <taxon>Eukaryota</taxon>
        <taxon>Sar</taxon>
        <taxon>Stramenopiles</taxon>
        <taxon>Oomycota</taxon>
        <taxon>Peronosporomycetes</taxon>
        <taxon>Peronosporales</taxon>
        <taxon>Peronosporaceae</taxon>
        <taxon>Phytophthora</taxon>
    </lineage>
</organism>
<evidence type="ECO:0000256" key="1">
    <source>
        <dbReference type="SAM" id="Coils"/>
    </source>
</evidence>
<evidence type="ECO:0000313" key="4">
    <source>
        <dbReference type="Proteomes" id="UP000028582"/>
    </source>
</evidence>
<gene>
    <name evidence="3" type="ORF">F444_13565</name>
</gene>
<keyword evidence="1" id="KW-0175">Coiled coil</keyword>
<dbReference type="OrthoDB" id="92762at2759"/>
<accession>A0A080ZTG3</accession>
<dbReference type="EMBL" id="ANJA01002459">
    <property type="protein sequence ID" value="ETO69924.1"/>
    <property type="molecule type" value="Genomic_DNA"/>
</dbReference>
<dbReference type="Proteomes" id="UP000028582">
    <property type="component" value="Unassembled WGS sequence"/>
</dbReference>
<feature type="compositionally biased region" description="Polar residues" evidence="2">
    <location>
        <begin position="64"/>
        <end position="77"/>
    </location>
</feature>
<sequence length="423" mass="48722">MNGDDLITLDEALAFIASWDEETHGEDARSSAKVHDIHDPFTLEEIDVLLDAAVKGQVANVTKTPSRSYNLSSSELQSASPPRKKRRVRSASSSSTIMQRRKKVEIETLREESIKLEAYLARLSTSGGQQKPLALTNVDEILSEWHGHALVQYQQRQQSEQTNRQLTEKLEKQQKLIDKLRGVLFKRNVLVGMEFVRTYESPIFEDSYFTVDLSTLLMNQLEEEVDGVYRNFHRLYRPELAPIDYPASETTYGEKCESNVMEFSTTTPMEWPMRAAFTYVWDFLDSTSDRSRKPNTLETRVNITLPIANHASCHFYKLHCLRKYEEEDRVVIIWSDLMQMTSRNLRLRSIAHSVFTPSKIDPSKASIMETFLKLYVEPIGGESVSPEDIRYGQEVILGAYGRLMRIFWQDQQNRLIEVTSCSL</sequence>
<name>A0A080ZTG3_PHYNI</name>
<feature type="coiled-coil region" evidence="1">
    <location>
        <begin position="156"/>
        <end position="183"/>
    </location>
</feature>